<dbReference type="Pfam" id="PF02696">
    <property type="entry name" value="SelO"/>
    <property type="match status" value="2"/>
</dbReference>
<gene>
    <name evidence="10" type="ORF">RR46_10335</name>
</gene>
<dbReference type="GO" id="GO:0016779">
    <property type="term" value="F:nucleotidyltransferase activity"/>
    <property type="evidence" value="ECO:0007669"/>
    <property type="project" value="UniProtKB-KW"/>
</dbReference>
<evidence type="ECO:0000256" key="6">
    <source>
        <dbReference type="ARBA" id="ARBA00022741"/>
    </source>
</evidence>
<dbReference type="EMBL" id="KQ459582">
    <property type="protein sequence ID" value="KPI99017.1"/>
    <property type="molecule type" value="Genomic_DNA"/>
</dbReference>
<evidence type="ECO:0000256" key="1">
    <source>
        <dbReference type="ARBA" id="ARBA00001946"/>
    </source>
</evidence>
<keyword evidence="3" id="KW-0808">Transferase</keyword>
<evidence type="ECO:0000256" key="8">
    <source>
        <dbReference type="ARBA" id="ARBA00022842"/>
    </source>
</evidence>
<dbReference type="PANTHER" id="PTHR12153:SF18">
    <property type="entry name" value="SELENOPROTEIN O"/>
    <property type="match status" value="1"/>
</dbReference>
<keyword evidence="4" id="KW-0548">Nucleotidyltransferase</keyword>
<evidence type="ECO:0000256" key="7">
    <source>
        <dbReference type="ARBA" id="ARBA00022840"/>
    </source>
</evidence>
<evidence type="ECO:0000256" key="9">
    <source>
        <dbReference type="ARBA" id="ARBA00031547"/>
    </source>
</evidence>
<proteinExistence type="inferred from homology"/>
<reference evidence="10 11" key="1">
    <citation type="journal article" date="2015" name="Nat. Commun.">
        <title>Outbred genome sequencing and CRISPR/Cas9 gene editing in butterflies.</title>
        <authorList>
            <person name="Li X."/>
            <person name="Fan D."/>
            <person name="Zhang W."/>
            <person name="Liu G."/>
            <person name="Zhang L."/>
            <person name="Zhao L."/>
            <person name="Fang X."/>
            <person name="Chen L."/>
            <person name="Dong Y."/>
            <person name="Chen Y."/>
            <person name="Ding Y."/>
            <person name="Zhao R."/>
            <person name="Feng M."/>
            <person name="Zhu Y."/>
            <person name="Feng Y."/>
            <person name="Jiang X."/>
            <person name="Zhu D."/>
            <person name="Xiang H."/>
            <person name="Feng X."/>
            <person name="Li S."/>
            <person name="Wang J."/>
            <person name="Zhang G."/>
            <person name="Kronforst M.R."/>
            <person name="Wang W."/>
        </authorList>
    </citation>
    <scope>NUCLEOTIDE SEQUENCE [LARGE SCALE GENOMIC DNA]</scope>
    <source>
        <strain evidence="10">Ya'a_city_454_Px</strain>
        <tissue evidence="10">Whole body</tissue>
    </source>
</reference>
<comment type="similarity">
    <text evidence="2">Belongs to the SELO family.</text>
</comment>
<organism evidence="10 11">
    <name type="scientific">Papilio xuthus</name>
    <name type="common">Asian swallowtail butterfly</name>
    <dbReference type="NCBI Taxonomy" id="66420"/>
    <lineage>
        <taxon>Eukaryota</taxon>
        <taxon>Metazoa</taxon>
        <taxon>Ecdysozoa</taxon>
        <taxon>Arthropoda</taxon>
        <taxon>Hexapoda</taxon>
        <taxon>Insecta</taxon>
        <taxon>Pterygota</taxon>
        <taxon>Neoptera</taxon>
        <taxon>Endopterygota</taxon>
        <taxon>Lepidoptera</taxon>
        <taxon>Glossata</taxon>
        <taxon>Ditrysia</taxon>
        <taxon>Papilionoidea</taxon>
        <taxon>Papilionidae</taxon>
        <taxon>Papilioninae</taxon>
        <taxon>Papilio</taxon>
    </lineage>
</organism>
<keyword evidence="5" id="KW-0479">Metal-binding</keyword>
<comment type="cofactor">
    <cofactor evidence="1">
        <name>Mg(2+)</name>
        <dbReference type="ChEBI" id="CHEBI:18420"/>
    </cofactor>
</comment>
<dbReference type="AlphaFoldDB" id="A0A194Q0B0"/>
<dbReference type="Proteomes" id="UP000053268">
    <property type="component" value="Unassembled WGS sequence"/>
</dbReference>
<evidence type="ECO:0000256" key="5">
    <source>
        <dbReference type="ARBA" id="ARBA00022723"/>
    </source>
</evidence>
<dbReference type="STRING" id="66420.A0A194Q0B0"/>
<keyword evidence="11" id="KW-1185">Reference proteome</keyword>
<keyword evidence="6" id="KW-0547">Nucleotide-binding</keyword>
<keyword evidence="7" id="KW-0067">ATP-binding</keyword>
<evidence type="ECO:0000313" key="10">
    <source>
        <dbReference type="EMBL" id="KPI99017.1"/>
    </source>
</evidence>
<sequence>MEGESPALKANLTEWRFNQYPKYILLPIDENHEQNRSSLKNIIFSEVIPRPLERNIRLVCASEDALTNILDMDPDITNREEFLEFIIGRKLPYGALPVAHRYGGHQYGLWVGQLGDGRAHILGEYVNRKGERWQIQLKGSGQTPYARTHDGRSVLRSSIREMVASEACYHLGIPTTRAAALVVSDDFVLRDMYYTGCPRRERAAILLRLSPSWFRFGSMEILAKTVSDDFVLRDMYYTGCPRRERAAILLRLSPSWFRFGSMEILAKTGEISVLRQFAEFTIKEYFPDIHGTDENRFIRLFSEVAHRSLDLVAKWQGMGFAHGLLNTDNMSLLGLTLDYGPFGFVDSYDGGFVPNCCDGEGRYALAKQPDVTETFLMKIGLKEERWGDEQLVEKLLDMMQQTGADFTSTFRQLSELEPSEMVSETKLEEKWSLKRLSMHSSWGCWLDQYRERLDKEAVDASSLGMFEDERRRRMLSVNPVYVPRNWLIHEAILDAEMDNFDKVRYLLEVMRRPYEVQAEAERRGFSAQPPQWAYALKISCSS</sequence>
<evidence type="ECO:0000256" key="3">
    <source>
        <dbReference type="ARBA" id="ARBA00022679"/>
    </source>
</evidence>
<dbReference type="PANTHER" id="PTHR12153">
    <property type="entry name" value="SELENOPROTEIN O"/>
    <property type="match status" value="1"/>
</dbReference>
<dbReference type="GO" id="GO:0005524">
    <property type="term" value="F:ATP binding"/>
    <property type="evidence" value="ECO:0007669"/>
    <property type="project" value="UniProtKB-KW"/>
</dbReference>
<evidence type="ECO:0000313" key="11">
    <source>
        <dbReference type="Proteomes" id="UP000053268"/>
    </source>
</evidence>
<accession>A0A194Q0B0</accession>
<keyword evidence="8" id="KW-0460">Magnesium</keyword>
<name>A0A194Q0B0_PAPXU</name>
<dbReference type="GO" id="GO:0046872">
    <property type="term" value="F:metal ion binding"/>
    <property type="evidence" value="ECO:0007669"/>
    <property type="project" value="UniProtKB-KW"/>
</dbReference>
<dbReference type="InterPro" id="IPR003846">
    <property type="entry name" value="SelO"/>
</dbReference>
<evidence type="ECO:0000256" key="2">
    <source>
        <dbReference type="ARBA" id="ARBA00009747"/>
    </source>
</evidence>
<evidence type="ECO:0000256" key="4">
    <source>
        <dbReference type="ARBA" id="ARBA00022695"/>
    </source>
</evidence>
<protein>
    <recommendedName>
        <fullName evidence="9">Selenoprotein O</fullName>
    </recommendedName>
</protein>